<feature type="region of interest" description="Disordered" evidence="2">
    <location>
        <begin position="16"/>
        <end position="44"/>
    </location>
</feature>
<dbReference type="PANTHER" id="PTHR35502:SF2">
    <property type="entry name" value="PROTEIN MICROTUBULE BINDING PROTEIN 2C"/>
    <property type="match status" value="1"/>
</dbReference>
<keyword evidence="4" id="KW-1185">Reference proteome</keyword>
<name>A0A8J5C6W9_ZINOF</name>
<gene>
    <name evidence="3" type="ORF">ZIOFF_068335</name>
</gene>
<evidence type="ECO:0000313" key="4">
    <source>
        <dbReference type="Proteomes" id="UP000734854"/>
    </source>
</evidence>
<feature type="coiled-coil region" evidence="1">
    <location>
        <begin position="108"/>
        <end position="208"/>
    </location>
</feature>
<evidence type="ECO:0000256" key="2">
    <source>
        <dbReference type="SAM" id="MobiDB-lite"/>
    </source>
</evidence>
<keyword evidence="1" id="KW-0175">Coiled coil</keyword>
<dbReference type="GO" id="GO:0010497">
    <property type="term" value="P:plasmodesmata-mediated intercellular transport"/>
    <property type="evidence" value="ECO:0007669"/>
    <property type="project" value="InterPro"/>
</dbReference>
<sequence>MSMIERQCRLRRSTDRTLEAKPSVSEGRHRIPSPPPPAEAADGGNVDRVLFKNLVEMVPLVESLMTTEVKGARATPTFSAKKQRDLDNTQRNKQSDSCNGFTIETEKILRAQEELNVLREQINDLQRKILEKDEALKSAESEINQMKAAYISIDELRIQIAEKDSMVKSINSQLSNAKNSLADKQATLERLTWEAQMSNKKIEELQGERVSMDYEITKLMQIFEELFANHSSIHPDASLYSYSLEPLPVLSDMDDIASEKLEETRAAYVAAVAAAKENPTEELLARAAEARLHLQALVI</sequence>
<dbReference type="GO" id="GO:0008017">
    <property type="term" value="F:microtubule binding"/>
    <property type="evidence" value="ECO:0007669"/>
    <property type="project" value="InterPro"/>
</dbReference>
<proteinExistence type="predicted"/>
<dbReference type="InterPro" id="IPR040289">
    <property type="entry name" value="MBP2C"/>
</dbReference>
<protein>
    <submittedName>
        <fullName evidence="3">Uncharacterized protein</fullName>
    </submittedName>
</protein>
<dbReference type="AlphaFoldDB" id="A0A8J5C6W9"/>
<feature type="compositionally biased region" description="Basic and acidic residues" evidence="2">
    <location>
        <begin position="82"/>
        <end position="94"/>
    </location>
</feature>
<reference evidence="3 4" key="1">
    <citation type="submission" date="2020-08" db="EMBL/GenBank/DDBJ databases">
        <title>Plant Genome Project.</title>
        <authorList>
            <person name="Zhang R.-G."/>
        </authorList>
    </citation>
    <scope>NUCLEOTIDE SEQUENCE [LARGE SCALE GENOMIC DNA]</scope>
    <source>
        <tissue evidence="3">Rhizome</tissue>
    </source>
</reference>
<dbReference type="PANTHER" id="PTHR35502">
    <property type="entry name" value="PROTEIN MICROTUBULE BINDING PROTEIN 2C"/>
    <property type="match status" value="1"/>
</dbReference>
<feature type="region of interest" description="Disordered" evidence="2">
    <location>
        <begin position="75"/>
        <end position="98"/>
    </location>
</feature>
<comment type="caution">
    <text evidence="3">The sequence shown here is derived from an EMBL/GenBank/DDBJ whole genome shotgun (WGS) entry which is preliminary data.</text>
</comment>
<organism evidence="3 4">
    <name type="scientific">Zingiber officinale</name>
    <name type="common">Ginger</name>
    <name type="synonym">Amomum zingiber</name>
    <dbReference type="NCBI Taxonomy" id="94328"/>
    <lineage>
        <taxon>Eukaryota</taxon>
        <taxon>Viridiplantae</taxon>
        <taxon>Streptophyta</taxon>
        <taxon>Embryophyta</taxon>
        <taxon>Tracheophyta</taxon>
        <taxon>Spermatophyta</taxon>
        <taxon>Magnoliopsida</taxon>
        <taxon>Liliopsida</taxon>
        <taxon>Zingiberales</taxon>
        <taxon>Zingiberaceae</taxon>
        <taxon>Zingiber</taxon>
    </lineage>
</organism>
<dbReference type="Proteomes" id="UP000734854">
    <property type="component" value="Unassembled WGS sequence"/>
</dbReference>
<accession>A0A8J5C6W9</accession>
<evidence type="ECO:0000256" key="1">
    <source>
        <dbReference type="SAM" id="Coils"/>
    </source>
</evidence>
<dbReference type="EMBL" id="JACMSC010000019">
    <property type="protein sequence ID" value="KAG6474400.1"/>
    <property type="molecule type" value="Genomic_DNA"/>
</dbReference>
<evidence type="ECO:0000313" key="3">
    <source>
        <dbReference type="EMBL" id="KAG6474400.1"/>
    </source>
</evidence>